<dbReference type="SMART" id="SM00862">
    <property type="entry name" value="Trans_reg_C"/>
    <property type="match status" value="1"/>
</dbReference>
<dbReference type="PANTHER" id="PTHR48111">
    <property type="entry name" value="REGULATOR OF RPOS"/>
    <property type="match status" value="1"/>
</dbReference>
<dbReference type="GO" id="GO:0006355">
    <property type="term" value="P:regulation of DNA-templated transcription"/>
    <property type="evidence" value="ECO:0007669"/>
    <property type="project" value="InterPro"/>
</dbReference>
<feature type="DNA-binding region" description="OmpR/PhoB-type" evidence="8">
    <location>
        <begin position="135"/>
        <end position="234"/>
    </location>
</feature>
<evidence type="ECO:0000256" key="5">
    <source>
        <dbReference type="ARBA" id="ARBA00023159"/>
    </source>
</evidence>
<evidence type="ECO:0000256" key="4">
    <source>
        <dbReference type="ARBA" id="ARBA00023125"/>
    </source>
</evidence>
<dbReference type="Pfam" id="PF00486">
    <property type="entry name" value="Trans_reg_C"/>
    <property type="match status" value="1"/>
</dbReference>
<dbReference type="PROSITE" id="PS51755">
    <property type="entry name" value="OMPR_PHOB"/>
    <property type="match status" value="1"/>
</dbReference>
<dbReference type="PROSITE" id="PS50110">
    <property type="entry name" value="RESPONSE_REGULATORY"/>
    <property type="match status" value="1"/>
</dbReference>
<dbReference type="Gene3D" id="6.10.250.690">
    <property type="match status" value="1"/>
</dbReference>
<dbReference type="GO" id="GO:0032993">
    <property type="term" value="C:protein-DNA complex"/>
    <property type="evidence" value="ECO:0007669"/>
    <property type="project" value="TreeGrafter"/>
</dbReference>
<evidence type="ECO:0000313" key="11">
    <source>
        <dbReference type="EMBL" id="KRM18337.1"/>
    </source>
</evidence>
<keyword evidence="5" id="KW-0010">Activator</keyword>
<dbReference type="InterPro" id="IPR036388">
    <property type="entry name" value="WH-like_DNA-bd_sf"/>
</dbReference>
<dbReference type="FunFam" id="3.40.50.2300:FF:000001">
    <property type="entry name" value="DNA-binding response regulator PhoB"/>
    <property type="match status" value="1"/>
</dbReference>
<dbReference type="STRING" id="1423755.FC40_GL001017"/>
<keyword evidence="4 8" id="KW-0238">DNA-binding</keyword>
<comment type="caution">
    <text evidence="11">The sequence shown here is derived from an EMBL/GenBank/DDBJ whole genome shotgun (WGS) entry which is preliminary data.</text>
</comment>
<protein>
    <submittedName>
        <fullName evidence="11">Alkaline phosphatase synthesis two-component response regulator phop</fullName>
    </submittedName>
</protein>
<dbReference type="SMART" id="SM00448">
    <property type="entry name" value="REC"/>
    <property type="match status" value="1"/>
</dbReference>
<feature type="modified residue" description="4-aspartylphosphate" evidence="7">
    <location>
        <position position="52"/>
    </location>
</feature>
<evidence type="ECO:0000256" key="8">
    <source>
        <dbReference type="PROSITE-ProRule" id="PRU01091"/>
    </source>
</evidence>
<evidence type="ECO:0000313" key="12">
    <source>
        <dbReference type="Proteomes" id="UP000051054"/>
    </source>
</evidence>
<dbReference type="InterPro" id="IPR039420">
    <property type="entry name" value="WalR-like"/>
</dbReference>
<evidence type="ECO:0000256" key="3">
    <source>
        <dbReference type="ARBA" id="ARBA00023015"/>
    </source>
</evidence>
<dbReference type="GO" id="GO:0000156">
    <property type="term" value="F:phosphorelay response regulator activity"/>
    <property type="evidence" value="ECO:0007669"/>
    <property type="project" value="TreeGrafter"/>
</dbReference>
<dbReference type="CDD" id="cd00383">
    <property type="entry name" value="trans_reg_C"/>
    <property type="match status" value="1"/>
</dbReference>
<dbReference type="PANTHER" id="PTHR48111:SF73">
    <property type="entry name" value="ALKALINE PHOSPHATASE SYNTHESIS TRANSCRIPTIONAL REGULATORY PROTEIN PHOP"/>
    <property type="match status" value="1"/>
</dbReference>
<feature type="domain" description="Response regulatory" evidence="9">
    <location>
        <begin position="3"/>
        <end position="117"/>
    </location>
</feature>
<dbReference type="GO" id="GO:0005829">
    <property type="term" value="C:cytosol"/>
    <property type="evidence" value="ECO:0007669"/>
    <property type="project" value="TreeGrafter"/>
</dbReference>
<name>A0A0R1WKX1_9LACO</name>
<sequence>MKKVLVVDDEISIVTLLKYNLEKENYEVTTVDDGQDALEQGLTNNYDFIILDLMLPSLNGIEVVKKLRQEKIETPILILTAKDDEYDKVIGLELGADDYLTKPFSPREVIARLKAIARRVSKLQKVEQQNRIKEESKYIFGQFRVDRDKYLLFRNNEIVKLTPKEIELLMYFLEKRGKALSRDELLNHVWGFDFIGQTRIVDMHVSHLREKIEENAKTPKYIKTVRGFGYRFDGDDDE</sequence>
<evidence type="ECO:0000259" key="10">
    <source>
        <dbReference type="PROSITE" id="PS51755"/>
    </source>
</evidence>
<feature type="domain" description="OmpR/PhoB-type" evidence="10">
    <location>
        <begin position="135"/>
        <end position="234"/>
    </location>
</feature>
<keyword evidence="2" id="KW-0902">Two-component regulatory system</keyword>
<dbReference type="FunFam" id="1.10.10.10:FF:000018">
    <property type="entry name" value="DNA-binding response regulator ResD"/>
    <property type="match status" value="1"/>
</dbReference>
<dbReference type="Gene3D" id="1.10.10.10">
    <property type="entry name" value="Winged helix-like DNA-binding domain superfamily/Winged helix DNA-binding domain"/>
    <property type="match status" value="1"/>
</dbReference>
<keyword evidence="3" id="KW-0805">Transcription regulation</keyword>
<dbReference type="RefSeq" id="WP_025022117.1">
    <property type="nucleotide sequence ID" value="NZ_AZGD01000095.1"/>
</dbReference>
<accession>A0A0R1WKX1</accession>
<evidence type="ECO:0000256" key="2">
    <source>
        <dbReference type="ARBA" id="ARBA00023012"/>
    </source>
</evidence>
<reference evidence="11 12" key="1">
    <citation type="journal article" date="2015" name="Genome Announc.">
        <title>Expanding the biotechnology potential of lactobacilli through comparative genomics of 213 strains and associated genera.</title>
        <authorList>
            <person name="Sun Z."/>
            <person name="Harris H.M."/>
            <person name="McCann A."/>
            <person name="Guo C."/>
            <person name="Argimon S."/>
            <person name="Zhang W."/>
            <person name="Yang X."/>
            <person name="Jeffery I.B."/>
            <person name="Cooney J.C."/>
            <person name="Kagawa T.F."/>
            <person name="Liu W."/>
            <person name="Song Y."/>
            <person name="Salvetti E."/>
            <person name="Wrobel A."/>
            <person name="Rasinkangas P."/>
            <person name="Parkhill J."/>
            <person name="Rea M.C."/>
            <person name="O'Sullivan O."/>
            <person name="Ritari J."/>
            <person name="Douillard F.P."/>
            <person name="Paul Ross R."/>
            <person name="Yang R."/>
            <person name="Briner A.E."/>
            <person name="Felis G.E."/>
            <person name="de Vos W.M."/>
            <person name="Barrangou R."/>
            <person name="Klaenhammer T.R."/>
            <person name="Caufield P.W."/>
            <person name="Cui Y."/>
            <person name="Zhang H."/>
            <person name="O'Toole P.W."/>
        </authorList>
    </citation>
    <scope>NUCLEOTIDE SEQUENCE [LARGE SCALE GENOMIC DNA]</scope>
    <source>
        <strain evidence="11 12">DSM 18933</strain>
    </source>
</reference>
<proteinExistence type="predicted"/>
<dbReference type="Gene3D" id="3.40.50.2300">
    <property type="match status" value="1"/>
</dbReference>
<dbReference type="Pfam" id="PF00072">
    <property type="entry name" value="Response_reg"/>
    <property type="match status" value="1"/>
</dbReference>
<evidence type="ECO:0000256" key="7">
    <source>
        <dbReference type="PROSITE-ProRule" id="PRU00169"/>
    </source>
</evidence>
<dbReference type="EMBL" id="AZGD01000095">
    <property type="protein sequence ID" value="KRM18337.1"/>
    <property type="molecule type" value="Genomic_DNA"/>
</dbReference>
<dbReference type="InterPro" id="IPR001789">
    <property type="entry name" value="Sig_transdc_resp-reg_receiver"/>
</dbReference>
<evidence type="ECO:0000256" key="1">
    <source>
        <dbReference type="ARBA" id="ARBA00022553"/>
    </source>
</evidence>
<evidence type="ECO:0000256" key="6">
    <source>
        <dbReference type="ARBA" id="ARBA00023163"/>
    </source>
</evidence>
<dbReference type="GO" id="GO:0000976">
    <property type="term" value="F:transcription cis-regulatory region binding"/>
    <property type="evidence" value="ECO:0007669"/>
    <property type="project" value="TreeGrafter"/>
</dbReference>
<dbReference type="SUPFAM" id="SSF46894">
    <property type="entry name" value="C-terminal effector domain of the bipartite response regulators"/>
    <property type="match status" value="1"/>
</dbReference>
<dbReference type="InterPro" id="IPR016032">
    <property type="entry name" value="Sig_transdc_resp-reg_C-effctor"/>
</dbReference>
<gene>
    <name evidence="11" type="ORF">FC40_GL001017</name>
</gene>
<dbReference type="Proteomes" id="UP000051054">
    <property type="component" value="Unassembled WGS sequence"/>
</dbReference>
<organism evidence="11 12">
    <name type="scientific">Ligilactobacillus hayakitensis DSM 18933 = JCM 14209</name>
    <dbReference type="NCBI Taxonomy" id="1423755"/>
    <lineage>
        <taxon>Bacteria</taxon>
        <taxon>Bacillati</taxon>
        <taxon>Bacillota</taxon>
        <taxon>Bacilli</taxon>
        <taxon>Lactobacillales</taxon>
        <taxon>Lactobacillaceae</taxon>
        <taxon>Ligilactobacillus</taxon>
    </lineage>
</organism>
<dbReference type="SUPFAM" id="SSF52172">
    <property type="entry name" value="CheY-like"/>
    <property type="match status" value="1"/>
</dbReference>
<dbReference type="InterPro" id="IPR011006">
    <property type="entry name" value="CheY-like_superfamily"/>
</dbReference>
<dbReference type="OrthoDB" id="9790442at2"/>
<evidence type="ECO:0000259" key="9">
    <source>
        <dbReference type="PROSITE" id="PS50110"/>
    </source>
</evidence>
<keyword evidence="12" id="KW-1185">Reference proteome</keyword>
<dbReference type="InterPro" id="IPR001867">
    <property type="entry name" value="OmpR/PhoB-type_DNA-bd"/>
</dbReference>
<dbReference type="eggNOG" id="COG0745">
    <property type="taxonomic scope" value="Bacteria"/>
</dbReference>
<dbReference type="PATRIC" id="fig|1423755.3.peg.1074"/>
<dbReference type="AlphaFoldDB" id="A0A0R1WKX1"/>
<keyword evidence="1 7" id="KW-0597">Phosphoprotein</keyword>
<keyword evidence="6" id="KW-0804">Transcription</keyword>